<protein>
    <submittedName>
        <fullName evidence="1">Uncharacterized protein</fullName>
    </submittedName>
</protein>
<accession>A0A1B6EEB4</accession>
<name>A0A1B6EEB4_9HEMI</name>
<reference evidence="1" key="1">
    <citation type="submission" date="2015-12" db="EMBL/GenBank/DDBJ databases">
        <title>De novo transcriptome assembly of four potential Pierce s Disease insect vectors from Arizona vineyards.</title>
        <authorList>
            <person name="Tassone E.E."/>
        </authorList>
    </citation>
    <scope>NUCLEOTIDE SEQUENCE</scope>
</reference>
<proteinExistence type="predicted"/>
<evidence type="ECO:0000313" key="1">
    <source>
        <dbReference type="EMBL" id="JAS36220.1"/>
    </source>
</evidence>
<dbReference type="EMBL" id="GEDC01001078">
    <property type="protein sequence ID" value="JAS36220.1"/>
    <property type="molecule type" value="Transcribed_RNA"/>
</dbReference>
<gene>
    <name evidence="1" type="ORF">g.4300</name>
</gene>
<dbReference type="AlphaFoldDB" id="A0A1B6EEB4"/>
<organism evidence="1">
    <name type="scientific">Clastoptera arizonana</name>
    <name type="common">Arizona spittle bug</name>
    <dbReference type="NCBI Taxonomy" id="38151"/>
    <lineage>
        <taxon>Eukaryota</taxon>
        <taxon>Metazoa</taxon>
        <taxon>Ecdysozoa</taxon>
        <taxon>Arthropoda</taxon>
        <taxon>Hexapoda</taxon>
        <taxon>Insecta</taxon>
        <taxon>Pterygota</taxon>
        <taxon>Neoptera</taxon>
        <taxon>Paraneoptera</taxon>
        <taxon>Hemiptera</taxon>
        <taxon>Auchenorrhyncha</taxon>
        <taxon>Cercopoidea</taxon>
        <taxon>Clastopteridae</taxon>
        <taxon>Clastoptera</taxon>
    </lineage>
</organism>
<sequence>MFKKNVELLHKQNIEDQTKGSNKTAMKILSDSEEIGLDKLALKQLWEQMGGCEQVLENKDPGLHEKGYLQTVKGGFGKFLSRIFHPLFYNRNKTNAPEKYPHSIPLVSFERDVMENRKP</sequence>